<keyword evidence="2" id="KW-0489">Methyltransferase</keyword>
<dbReference type="Pfam" id="PF05050">
    <property type="entry name" value="Methyltransf_21"/>
    <property type="match status" value="1"/>
</dbReference>
<dbReference type="InterPro" id="IPR053202">
    <property type="entry name" value="EGF_Rcpt_Signaling_Reg"/>
</dbReference>
<sequence length="247" mass="28774">MAYILFDTTLIRRSRLRELKDREIAWFDLRFLRAVPPDKRSKCLDLLDRSSSQIRQDVFALQALDFKHGGFFVEFGATDGKEFSNTLLMERDFGWTGILAEPASVWHADLHANRRAIIDTRCVWKTSGDTVEFSHTPRAVNSSISEFVRTRRRLRSKTVSVETVSLNDLLAQHDAPEVVDFISIDTEGSEFDILNAVDFARWKFRVMTVEHNYEPQREKVQALLTSKGYRRVFEEVSRFDDWYLLDA</sequence>
<dbReference type="GO" id="GO:0032259">
    <property type="term" value="P:methylation"/>
    <property type="evidence" value="ECO:0007669"/>
    <property type="project" value="UniProtKB-KW"/>
</dbReference>
<feature type="domain" description="Methyltransferase FkbM" evidence="1">
    <location>
        <begin position="75"/>
        <end position="230"/>
    </location>
</feature>
<evidence type="ECO:0000313" key="2">
    <source>
        <dbReference type="EMBL" id="MFC4671729.1"/>
    </source>
</evidence>
<dbReference type="PANTHER" id="PTHR34009">
    <property type="entry name" value="PROTEIN STAR"/>
    <property type="match status" value="1"/>
</dbReference>
<keyword evidence="3" id="KW-1185">Reference proteome</keyword>
<gene>
    <name evidence="2" type="ORF">ACFO5X_24475</name>
</gene>
<accession>A0ABV9KPK0</accession>
<dbReference type="Gene3D" id="3.40.50.150">
    <property type="entry name" value="Vaccinia Virus protein VP39"/>
    <property type="match status" value="1"/>
</dbReference>
<protein>
    <submittedName>
        <fullName evidence="2">FkbM family methyltransferase</fullName>
    </submittedName>
</protein>
<dbReference type="NCBIfam" id="TIGR01444">
    <property type="entry name" value="fkbM_fam"/>
    <property type="match status" value="1"/>
</dbReference>
<dbReference type="RefSeq" id="WP_380722564.1">
    <property type="nucleotide sequence ID" value="NZ_JBHSGI010000034.1"/>
</dbReference>
<dbReference type="Proteomes" id="UP001595973">
    <property type="component" value="Unassembled WGS sequence"/>
</dbReference>
<dbReference type="GO" id="GO:0008168">
    <property type="term" value="F:methyltransferase activity"/>
    <property type="evidence" value="ECO:0007669"/>
    <property type="project" value="UniProtKB-KW"/>
</dbReference>
<reference evidence="3" key="1">
    <citation type="journal article" date="2019" name="Int. J. Syst. Evol. Microbiol.">
        <title>The Global Catalogue of Microorganisms (GCM) 10K type strain sequencing project: providing services to taxonomists for standard genome sequencing and annotation.</title>
        <authorList>
            <consortium name="The Broad Institute Genomics Platform"/>
            <consortium name="The Broad Institute Genome Sequencing Center for Infectious Disease"/>
            <person name="Wu L."/>
            <person name="Ma J."/>
        </authorList>
    </citation>
    <scope>NUCLEOTIDE SEQUENCE [LARGE SCALE GENOMIC DNA]</scope>
    <source>
        <strain evidence="3">CGMCC 4.7283</strain>
    </source>
</reference>
<dbReference type="SUPFAM" id="SSF53335">
    <property type="entry name" value="S-adenosyl-L-methionine-dependent methyltransferases"/>
    <property type="match status" value="1"/>
</dbReference>
<dbReference type="InterPro" id="IPR029063">
    <property type="entry name" value="SAM-dependent_MTases_sf"/>
</dbReference>
<keyword evidence="2" id="KW-0808">Transferase</keyword>
<organism evidence="2 3">
    <name type="scientific">Seohaeicola nanhaiensis</name>
    <dbReference type="NCBI Taxonomy" id="1387282"/>
    <lineage>
        <taxon>Bacteria</taxon>
        <taxon>Pseudomonadati</taxon>
        <taxon>Pseudomonadota</taxon>
        <taxon>Alphaproteobacteria</taxon>
        <taxon>Rhodobacterales</taxon>
        <taxon>Roseobacteraceae</taxon>
        <taxon>Seohaeicola</taxon>
    </lineage>
</organism>
<evidence type="ECO:0000259" key="1">
    <source>
        <dbReference type="Pfam" id="PF05050"/>
    </source>
</evidence>
<dbReference type="InterPro" id="IPR006342">
    <property type="entry name" value="FkbM_mtfrase"/>
</dbReference>
<comment type="caution">
    <text evidence="2">The sequence shown here is derived from an EMBL/GenBank/DDBJ whole genome shotgun (WGS) entry which is preliminary data.</text>
</comment>
<evidence type="ECO:0000313" key="3">
    <source>
        <dbReference type="Proteomes" id="UP001595973"/>
    </source>
</evidence>
<proteinExistence type="predicted"/>
<dbReference type="PANTHER" id="PTHR34009:SF2">
    <property type="entry name" value="PROTEIN STAR"/>
    <property type="match status" value="1"/>
</dbReference>
<dbReference type="EMBL" id="JBHSGI010000034">
    <property type="protein sequence ID" value="MFC4671729.1"/>
    <property type="molecule type" value="Genomic_DNA"/>
</dbReference>
<name>A0ABV9KPK0_9RHOB</name>